<dbReference type="GO" id="GO:0005829">
    <property type="term" value="C:cytosol"/>
    <property type="evidence" value="ECO:0007669"/>
    <property type="project" value="TreeGrafter"/>
</dbReference>
<dbReference type="PANTHER" id="PTHR48111">
    <property type="entry name" value="REGULATOR OF RPOS"/>
    <property type="match status" value="1"/>
</dbReference>
<dbReference type="AlphaFoldDB" id="A0A7W2TV57"/>
<comment type="caution">
    <text evidence="9">The sequence shown here is derived from an EMBL/GenBank/DDBJ whole genome shotgun (WGS) entry which is preliminary data.</text>
</comment>
<name>A0A7W2TV57_9GAMM</name>
<sequence length="262" mass="28865">MQNYLAHILLIDDQPEALKDVVKLLIAKDFRVSQASSPQSGLHRARAILPDLIVLDLYMPGMSGFSLCRLLQEDAATKDIPIIFLSSSLLVEDRIKGLELGGVDFVSKPCYPPELLARIRVHLQLHRSTDKLNKNPAGTTERPEQVVLNAAVKLILSNLQDVPTLAEIAQAVGTSDKTLLRIFRHELGSTVFAFVREAKINKAKSLLANNPTLPIEDIAALLGFSSAANFSTAFKSREGLSPSQYRRIFSAESQELSYTEKS</sequence>
<dbReference type="PRINTS" id="PR00032">
    <property type="entry name" value="HTHARAC"/>
</dbReference>
<dbReference type="SMART" id="SM00342">
    <property type="entry name" value="HTH_ARAC"/>
    <property type="match status" value="1"/>
</dbReference>
<keyword evidence="3" id="KW-0805">Transcription regulation</keyword>
<dbReference type="Pfam" id="PF12833">
    <property type="entry name" value="HTH_18"/>
    <property type="match status" value="1"/>
</dbReference>
<dbReference type="InterPro" id="IPR018060">
    <property type="entry name" value="HTH_AraC"/>
</dbReference>
<dbReference type="GO" id="GO:0000976">
    <property type="term" value="F:transcription cis-regulatory region binding"/>
    <property type="evidence" value="ECO:0007669"/>
    <property type="project" value="TreeGrafter"/>
</dbReference>
<dbReference type="Pfam" id="PF00072">
    <property type="entry name" value="Response_reg"/>
    <property type="match status" value="1"/>
</dbReference>
<keyword evidence="5" id="KW-0804">Transcription</keyword>
<reference evidence="9 10" key="1">
    <citation type="submission" date="2020-07" db="EMBL/GenBank/DDBJ databases">
        <title>Halieaceae bacterium, F7430, whole genome shotgun sequencing project.</title>
        <authorList>
            <person name="Jiang S."/>
            <person name="Liu Z.W."/>
            <person name="Du Z.J."/>
        </authorList>
    </citation>
    <scope>NUCLEOTIDE SEQUENCE [LARGE SCALE GENOMIC DNA]</scope>
    <source>
        <strain evidence="9 10">F7430</strain>
    </source>
</reference>
<keyword evidence="2" id="KW-0902">Two-component regulatory system</keyword>
<dbReference type="Proteomes" id="UP000539350">
    <property type="component" value="Unassembled WGS sequence"/>
</dbReference>
<dbReference type="PROSITE" id="PS01124">
    <property type="entry name" value="HTH_ARAC_FAMILY_2"/>
    <property type="match status" value="1"/>
</dbReference>
<organism evidence="9 10">
    <name type="scientific">Sediminihaliea albiluteola</name>
    <dbReference type="NCBI Taxonomy" id="2758564"/>
    <lineage>
        <taxon>Bacteria</taxon>
        <taxon>Pseudomonadati</taxon>
        <taxon>Pseudomonadota</taxon>
        <taxon>Gammaproteobacteria</taxon>
        <taxon>Cellvibrionales</taxon>
        <taxon>Halieaceae</taxon>
        <taxon>Sediminihaliea</taxon>
    </lineage>
</organism>
<evidence type="ECO:0000256" key="4">
    <source>
        <dbReference type="ARBA" id="ARBA00023125"/>
    </source>
</evidence>
<dbReference type="PROSITE" id="PS50110">
    <property type="entry name" value="RESPONSE_REGULATORY"/>
    <property type="match status" value="1"/>
</dbReference>
<evidence type="ECO:0000256" key="3">
    <source>
        <dbReference type="ARBA" id="ARBA00023015"/>
    </source>
</evidence>
<keyword evidence="4" id="KW-0238">DNA-binding</keyword>
<evidence type="ECO:0000313" key="10">
    <source>
        <dbReference type="Proteomes" id="UP000539350"/>
    </source>
</evidence>
<gene>
    <name evidence="9" type="ORF">H2508_05095</name>
</gene>
<evidence type="ECO:0000259" key="8">
    <source>
        <dbReference type="PROSITE" id="PS50110"/>
    </source>
</evidence>
<dbReference type="GO" id="GO:0000156">
    <property type="term" value="F:phosphorelay response regulator activity"/>
    <property type="evidence" value="ECO:0007669"/>
    <property type="project" value="TreeGrafter"/>
</dbReference>
<dbReference type="InterPro" id="IPR011006">
    <property type="entry name" value="CheY-like_superfamily"/>
</dbReference>
<dbReference type="InterPro" id="IPR009057">
    <property type="entry name" value="Homeodomain-like_sf"/>
</dbReference>
<evidence type="ECO:0000256" key="6">
    <source>
        <dbReference type="PROSITE-ProRule" id="PRU00169"/>
    </source>
</evidence>
<feature type="modified residue" description="4-aspartylphosphate" evidence="6">
    <location>
        <position position="56"/>
    </location>
</feature>
<dbReference type="InterPro" id="IPR020449">
    <property type="entry name" value="Tscrpt_reg_AraC-type_HTH"/>
</dbReference>
<dbReference type="PROSITE" id="PS00041">
    <property type="entry name" value="HTH_ARAC_FAMILY_1"/>
    <property type="match status" value="1"/>
</dbReference>
<evidence type="ECO:0000256" key="5">
    <source>
        <dbReference type="ARBA" id="ARBA00023163"/>
    </source>
</evidence>
<proteinExistence type="predicted"/>
<dbReference type="SMART" id="SM00448">
    <property type="entry name" value="REC"/>
    <property type="match status" value="1"/>
</dbReference>
<dbReference type="EMBL" id="JACFXU010000013">
    <property type="protein sequence ID" value="MBA6412481.1"/>
    <property type="molecule type" value="Genomic_DNA"/>
</dbReference>
<dbReference type="InterPro" id="IPR001789">
    <property type="entry name" value="Sig_transdc_resp-reg_receiver"/>
</dbReference>
<accession>A0A7W2TV57</accession>
<dbReference type="SUPFAM" id="SSF52172">
    <property type="entry name" value="CheY-like"/>
    <property type="match status" value="1"/>
</dbReference>
<evidence type="ECO:0000256" key="1">
    <source>
        <dbReference type="ARBA" id="ARBA00022553"/>
    </source>
</evidence>
<feature type="domain" description="HTH araC/xylS-type" evidence="7">
    <location>
        <begin position="149"/>
        <end position="248"/>
    </location>
</feature>
<evidence type="ECO:0000256" key="2">
    <source>
        <dbReference type="ARBA" id="ARBA00023012"/>
    </source>
</evidence>
<dbReference type="InterPro" id="IPR018062">
    <property type="entry name" value="HTH_AraC-typ_CS"/>
</dbReference>
<evidence type="ECO:0000259" key="7">
    <source>
        <dbReference type="PROSITE" id="PS01124"/>
    </source>
</evidence>
<dbReference type="PANTHER" id="PTHR48111:SF1">
    <property type="entry name" value="TWO-COMPONENT RESPONSE REGULATOR ORR33"/>
    <property type="match status" value="1"/>
</dbReference>
<dbReference type="GO" id="GO:0003700">
    <property type="term" value="F:DNA-binding transcription factor activity"/>
    <property type="evidence" value="ECO:0007669"/>
    <property type="project" value="InterPro"/>
</dbReference>
<protein>
    <submittedName>
        <fullName evidence="9">Helix-turn-helix domain-containing protein</fullName>
    </submittedName>
</protein>
<feature type="domain" description="Response regulatory" evidence="8">
    <location>
        <begin position="7"/>
        <end position="123"/>
    </location>
</feature>
<dbReference type="GO" id="GO:0032993">
    <property type="term" value="C:protein-DNA complex"/>
    <property type="evidence" value="ECO:0007669"/>
    <property type="project" value="TreeGrafter"/>
</dbReference>
<dbReference type="SUPFAM" id="SSF46689">
    <property type="entry name" value="Homeodomain-like"/>
    <property type="match status" value="2"/>
</dbReference>
<dbReference type="Gene3D" id="1.10.10.60">
    <property type="entry name" value="Homeodomain-like"/>
    <property type="match status" value="2"/>
</dbReference>
<keyword evidence="10" id="KW-1185">Reference proteome</keyword>
<evidence type="ECO:0000313" key="9">
    <source>
        <dbReference type="EMBL" id="MBA6412481.1"/>
    </source>
</evidence>
<dbReference type="RefSeq" id="WP_182170830.1">
    <property type="nucleotide sequence ID" value="NZ_JACFXU010000013.1"/>
</dbReference>
<dbReference type="InterPro" id="IPR039420">
    <property type="entry name" value="WalR-like"/>
</dbReference>
<keyword evidence="1 6" id="KW-0597">Phosphoprotein</keyword>
<dbReference type="Gene3D" id="3.40.50.2300">
    <property type="match status" value="1"/>
</dbReference>